<accession>A0ACC1L9P0</accession>
<evidence type="ECO:0000313" key="1">
    <source>
        <dbReference type="EMBL" id="KAJ2804234.1"/>
    </source>
</evidence>
<reference evidence="1" key="1">
    <citation type="submission" date="2022-07" db="EMBL/GenBank/DDBJ databases">
        <title>Phylogenomic reconstructions and comparative analyses of Kickxellomycotina fungi.</title>
        <authorList>
            <person name="Reynolds N.K."/>
            <person name="Stajich J.E."/>
            <person name="Barry K."/>
            <person name="Grigoriev I.V."/>
            <person name="Crous P."/>
            <person name="Smith M.E."/>
        </authorList>
    </citation>
    <scope>NUCLEOTIDE SEQUENCE</scope>
    <source>
        <strain evidence="1">CBS 102833</strain>
    </source>
</reference>
<organism evidence="1 2">
    <name type="scientific">Coemansia furcata</name>
    <dbReference type="NCBI Taxonomy" id="417177"/>
    <lineage>
        <taxon>Eukaryota</taxon>
        <taxon>Fungi</taxon>
        <taxon>Fungi incertae sedis</taxon>
        <taxon>Zoopagomycota</taxon>
        <taxon>Kickxellomycotina</taxon>
        <taxon>Kickxellomycetes</taxon>
        <taxon>Kickxellales</taxon>
        <taxon>Kickxellaceae</taxon>
        <taxon>Coemansia</taxon>
    </lineage>
</organism>
<comment type="caution">
    <text evidence="1">The sequence shown here is derived from an EMBL/GenBank/DDBJ whole genome shotgun (WGS) entry which is preliminary data.</text>
</comment>
<name>A0ACC1L9P0_9FUNG</name>
<dbReference type="Proteomes" id="UP001140096">
    <property type="component" value="Unassembled WGS sequence"/>
</dbReference>
<keyword evidence="2" id="KW-1185">Reference proteome</keyword>
<protein>
    <submittedName>
        <fullName evidence="1">Uncharacterized protein</fullName>
    </submittedName>
</protein>
<proteinExistence type="predicted"/>
<sequence length="217" mass="24485">MSAPFTLRYFNAPGQADTARLLLTAAKVEWTEEKPEEGQQGFEEWYGTFPIMAHSTSEDDIGICDFVTIERYLARTYGFLPADPLEAAKQEHIRERLTEVLNAFVIQCSASDDKKDELVAKFKDMLANTIKLLSMKLDMGTSSGHYFGDALTYADIASYAFFKYMIITAKELQGNVSELIMTKLTPQLDFHLRVIESHPLLVAETSKSEMFMSVLPN</sequence>
<evidence type="ECO:0000313" key="2">
    <source>
        <dbReference type="Proteomes" id="UP001140096"/>
    </source>
</evidence>
<gene>
    <name evidence="1" type="ORF">H4S07_004276</name>
</gene>
<dbReference type="EMBL" id="JANBUP010001670">
    <property type="protein sequence ID" value="KAJ2804234.1"/>
    <property type="molecule type" value="Genomic_DNA"/>
</dbReference>